<comment type="caution">
    <text evidence="1">The sequence shown here is derived from an EMBL/GenBank/DDBJ whole genome shotgun (WGS) entry which is preliminary data.</text>
</comment>
<accession>A0A4Q8XNN2</accession>
<dbReference type="Proteomes" id="UP000293652">
    <property type="component" value="Unassembled WGS sequence"/>
</dbReference>
<dbReference type="AlphaFoldDB" id="A0A4Q8XNN2"/>
<gene>
    <name evidence="1" type="ORF">ELI03_35365</name>
</gene>
<evidence type="ECO:0000313" key="2">
    <source>
        <dbReference type="Proteomes" id="UP000293652"/>
    </source>
</evidence>
<sequence>MASRFVEFASIGLSTAIVSKYVSSNTCANTRERTAGAASAGVAAGVIGATGGALFGVLIGGDGKDDSKVAQAGFGALAGGFAMKVLTETAQGVAADRLPELTAENVRDFAANFEYAVCQLLLSSDKLKAPLIEGYLSKAPAQCRPQQQVERSQLTNADWDRIVACSNNNEPQAREITLALINLNQATCAAITLVYERAARLAETDSRLRSFAGAYDPQCQQTQARQVWGGYMAGRQ</sequence>
<evidence type="ECO:0000313" key="1">
    <source>
        <dbReference type="EMBL" id="TAX64130.1"/>
    </source>
</evidence>
<organism evidence="1 2">
    <name type="scientific">Rhizobium leguminosarum</name>
    <dbReference type="NCBI Taxonomy" id="384"/>
    <lineage>
        <taxon>Bacteria</taxon>
        <taxon>Pseudomonadati</taxon>
        <taxon>Pseudomonadota</taxon>
        <taxon>Alphaproteobacteria</taxon>
        <taxon>Hyphomicrobiales</taxon>
        <taxon>Rhizobiaceae</taxon>
        <taxon>Rhizobium/Agrobacterium group</taxon>
        <taxon>Rhizobium</taxon>
    </lineage>
</organism>
<name>A0A4Q8XNN2_RHILE</name>
<proteinExistence type="predicted"/>
<protein>
    <submittedName>
        <fullName evidence="1">Uncharacterized protein</fullName>
    </submittedName>
</protein>
<dbReference type="RefSeq" id="WP_130751305.1">
    <property type="nucleotide sequence ID" value="NZ_SIPC01000010.1"/>
</dbReference>
<dbReference type="EMBL" id="SIPC01000010">
    <property type="protein sequence ID" value="TAX64130.1"/>
    <property type="molecule type" value="Genomic_DNA"/>
</dbReference>
<reference evidence="1 2" key="1">
    <citation type="submission" date="2019-02" db="EMBL/GenBank/DDBJ databases">
        <title>The genomic architecture of introgression among sibling species of bacteria.</title>
        <authorList>
            <person name="Cavassim M.I.A."/>
            <person name="Moeskjaer S."/>
            <person name="Moslemi C."/>
            <person name="Fields B."/>
            <person name="Bachmann A."/>
            <person name="Vilhjalmsson B."/>
            <person name="Schierup M.H."/>
            <person name="Young J.P.W."/>
            <person name="Andersen S.U."/>
        </authorList>
    </citation>
    <scope>NUCLEOTIDE SEQUENCE [LARGE SCALE GENOMIC DNA]</scope>
    <source>
        <strain evidence="1 2">SM145A</strain>
    </source>
</reference>